<feature type="region of interest" description="Disordered" evidence="5">
    <location>
        <begin position="1"/>
        <end position="37"/>
    </location>
</feature>
<gene>
    <name evidence="7" type="ORF">HLB09_13400</name>
</gene>
<dbReference type="Gene3D" id="1.20.1080.10">
    <property type="entry name" value="Glycerol uptake facilitator protein"/>
    <property type="match status" value="1"/>
</dbReference>
<comment type="subcellular location">
    <subcellularLocation>
        <location evidence="1">Membrane</location>
        <topology evidence="1">Multi-pass membrane protein</topology>
    </subcellularLocation>
</comment>
<feature type="transmembrane region" description="Helical" evidence="6">
    <location>
        <begin position="249"/>
        <end position="274"/>
    </location>
</feature>
<dbReference type="GO" id="GO:0015499">
    <property type="term" value="F:formate transmembrane transporter activity"/>
    <property type="evidence" value="ECO:0007669"/>
    <property type="project" value="TreeGrafter"/>
</dbReference>
<evidence type="ECO:0000256" key="5">
    <source>
        <dbReference type="SAM" id="MobiDB-lite"/>
    </source>
</evidence>
<evidence type="ECO:0000256" key="1">
    <source>
        <dbReference type="ARBA" id="ARBA00004141"/>
    </source>
</evidence>
<evidence type="ECO:0000256" key="4">
    <source>
        <dbReference type="ARBA" id="ARBA00023136"/>
    </source>
</evidence>
<feature type="transmembrane region" description="Helical" evidence="6">
    <location>
        <begin position="61"/>
        <end position="83"/>
    </location>
</feature>
<protein>
    <submittedName>
        <fullName evidence="7">Formate/nitrite transporter family protein</fullName>
    </submittedName>
</protein>
<name>A0A849BSX9_9ACTN</name>
<dbReference type="Proteomes" id="UP000555552">
    <property type="component" value="Unassembled WGS sequence"/>
</dbReference>
<proteinExistence type="predicted"/>
<keyword evidence="4 6" id="KW-0472">Membrane</keyword>
<evidence type="ECO:0000256" key="3">
    <source>
        <dbReference type="ARBA" id="ARBA00022989"/>
    </source>
</evidence>
<feature type="transmembrane region" description="Helical" evidence="6">
    <location>
        <begin position="209"/>
        <end position="229"/>
    </location>
</feature>
<evidence type="ECO:0000256" key="2">
    <source>
        <dbReference type="ARBA" id="ARBA00022692"/>
    </source>
</evidence>
<feature type="transmembrane region" description="Helical" evidence="6">
    <location>
        <begin position="177"/>
        <end position="197"/>
    </location>
</feature>
<feature type="transmembrane region" description="Helical" evidence="6">
    <location>
        <begin position="135"/>
        <end position="157"/>
    </location>
</feature>
<dbReference type="AlphaFoldDB" id="A0A849BSX9"/>
<dbReference type="Pfam" id="PF01226">
    <property type="entry name" value="Form_Nir_trans"/>
    <property type="match status" value="1"/>
</dbReference>
<dbReference type="EMBL" id="JABEMA010000252">
    <property type="protein sequence ID" value="NNH24067.1"/>
    <property type="molecule type" value="Genomic_DNA"/>
</dbReference>
<dbReference type="GO" id="GO:0005886">
    <property type="term" value="C:plasma membrane"/>
    <property type="evidence" value="ECO:0007669"/>
    <property type="project" value="TreeGrafter"/>
</dbReference>
<sequence length="292" mass="31144">MSDSTQETTGRGEPEPGSATDPAARSRLGDNDAPVEEELEEEVDEIVDEGAQRLHRTWTELLVTGFFGGLEVGLGVLALIAVYEATGSHLLAGLAFGIGFLALMLAHSELFTEGFLVPVTAVAAKRASWQQLARLWGGTIVTNLLGGLVFMAIAMTAFPSLRSTTVEMGSHFVEADWSWETVTLAVLAGSTITLMTRMQHGADSETGKVAAAFAGAFLLAGLQMVHSILDSLLAFGALLVGAPFGWLDWLGWFVPTAALNMVGGLLLVTALRLLRSKVALDEEREEVEREQS</sequence>
<dbReference type="PANTHER" id="PTHR30520">
    <property type="entry name" value="FORMATE TRANSPORTER-RELATED"/>
    <property type="match status" value="1"/>
</dbReference>
<dbReference type="InterPro" id="IPR000292">
    <property type="entry name" value="For/NO2_transpt"/>
</dbReference>
<comment type="caution">
    <text evidence="7">The sequence shown here is derived from an EMBL/GenBank/DDBJ whole genome shotgun (WGS) entry which is preliminary data.</text>
</comment>
<reference evidence="7 8" key="1">
    <citation type="submission" date="2020-05" db="EMBL/GenBank/DDBJ databases">
        <title>MicrobeNet Type strains.</title>
        <authorList>
            <person name="Nicholson A.C."/>
        </authorList>
    </citation>
    <scope>NUCLEOTIDE SEQUENCE [LARGE SCALE GENOMIC DNA]</scope>
    <source>
        <strain evidence="7 8">JCM 14547</strain>
    </source>
</reference>
<evidence type="ECO:0000256" key="6">
    <source>
        <dbReference type="SAM" id="Phobius"/>
    </source>
</evidence>
<evidence type="ECO:0000313" key="8">
    <source>
        <dbReference type="Proteomes" id="UP000555552"/>
    </source>
</evidence>
<evidence type="ECO:0000313" key="7">
    <source>
        <dbReference type="EMBL" id="NNH24067.1"/>
    </source>
</evidence>
<organism evidence="7 8">
    <name type="scientific">Pseudokineococcus marinus</name>
    <dbReference type="NCBI Taxonomy" id="351215"/>
    <lineage>
        <taxon>Bacteria</taxon>
        <taxon>Bacillati</taxon>
        <taxon>Actinomycetota</taxon>
        <taxon>Actinomycetes</taxon>
        <taxon>Kineosporiales</taxon>
        <taxon>Kineosporiaceae</taxon>
        <taxon>Pseudokineococcus</taxon>
    </lineage>
</organism>
<accession>A0A849BSX9</accession>
<keyword evidence="2 6" id="KW-0812">Transmembrane</keyword>
<keyword evidence="8" id="KW-1185">Reference proteome</keyword>
<feature type="transmembrane region" description="Helical" evidence="6">
    <location>
        <begin position="89"/>
        <end position="106"/>
    </location>
</feature>
<dbReference type="InterPro" id="IPR023271">
    <property type="entry name" value="Aquaporin-like"/>
</dbReference>
<dbReference type="PANTHER" id="PTHR30520:SF2">
    <property type="entry name" value="INNER MEMBRANE PROTEIN YFDC"/>
    <property type="match status" value="1"/>
</dbReference>
<keyword evidence="3 6" id="KW-1133">Transmembrane helix</keyword>